<organism evidence="1 2">
    <name type="scientific">Acropora cervicornis</name>
    <name type="common">Staghorn coral</name>
    <dbReference type="NCBI Taxonomy" id="6130"/>
    <lineage>
        <taxon>Eukaryota</taxon>
        <taxon>Metazoa</taxon>
        <taxon>Cnidaria</taxon>
        <taxon>Anthozoa</taxon>
        <taxon>Hexacorallia</taxon>
        <taxon>Scleractinia</taxon>
        <taxon>Astrocoeniina</taxon>
        <taxon>Acroporidae</taxon>
        <taxon>Acropora</taxon>
    </lineage>
</organism>
<dbReference type="PANTHER" id="PTHR35450:SF2">
    <property type="entry name" value="REVERSE TRANSCRIPTASE DOMAIN-CONTAINING PROTEIN"/>
    <property type="match status" value="1"/>
</dbReference>
<dbReference type="AlphaFoldDB" id="A0AAD9Q0F9"/>
<dbReference type="EMBL" id="JARQWQ010000087">
    <property type="protein sequence ID" value="KAK2552447.1"/>
    <property type="molecule type" value="Genomic_DNA"/>
</dbReference>
<evidence type="ECO:0000313" key="2">
    <source>
        <dbReference type="Proteomes" id="UP001249851"/>
    </source>
</evidence>
<evidence type="ECO:0000313" key="1">
    <source>
        <dbReference type="EMBL" id="KAK2552447.1"/>
    </source>
</evidence>
<keyword evidence="2" id="KW-1185">Reference proteome</keyword>
<reference evidence="1" key="1">
    <citation type="journal article" date="2023" name="G3 (Bethesda)">
        <title>Whole genome assembly and annotation of the endangered Caribbean coral Acropora cervicornis.</title>
        <authorList>
            <person name="Selwyn J.D."/>
            <person name="Vollmer S.V."/>
        </authorList>
    </citation>
    <scope>NUCLEOTIDE SEQUENCE</scope>
    <source>
        <strain evidence="1">K2</strain>
    </source>
</reference>
<protein>
    <submittedName>
        <fullName evidence="1">Uncharacterized protein</fullName>
    </submittedName>
</protein>
<comment type="caution">
    <text evidence="1">The sequence shown here is derived from an EMBL/GenBank/DDBJ whole genome shotgun (WGS) entry which is preliminary data.</text>
</comment>
<name>A0AAD9Q0F9_ACRCE</name>
<dbReference type="Proteomes" id="UP001249851">
    <property type="component" value="Unassembled WGS sequence"/>
</dbReference>
<dbReference type="PANTHER" id="PTHR35450">
    <property type="entry name" value="REVERSE TRANSCRIPTASE DOMAIN-CONTAINING PROTEIN"/>
    <property type="match status" value="1"/>
</dbReference>
<proteinExistence type="predicted"/>
<accession>A0AAD9Q0F9</accession>
<reference evidence="1" key="2">
    <citation type="journal article" date="2023" name="Science">
        <title>Genomic signatures of disease resistance in endangered staghorn corals.</title>
        <authorList>
            <person name="Vollmer S.V."/>
            <person name="Selwyn J.D."/>
            <person name="Despard B.A."/>
            <person name="Roesel C.L."/>
        </authorList>
    </citation>
    <scope>NUCLEOTIDE SEQUENCE</scope>
    <source>
        <strain evidence="1">K2</strain>
    </source>
</reference>
<sequence length="200" mass="22295">MVEPVVGLPLVVASNQYVLPVLMYPMWTQSWPLGELQQLDHESRKILKENGGYHPMGKTDLLYLPRKFKGRGLNAVESTYKNIKVKTAIELYANEHPTMYMERELEEKCETTGRRSLKKDAERYALERGLNSKAPALQQVLPFVSINSANPSPASCSQAKTCLGIPSSSELVPGAFKQQSSRSLVEGKLPSVSGYFSVYL</sequence>
<gene>
    <name evidence="1" type="ORF">P5673_026534</name>
</gene>